<keyword evidence="1" id="KW-0732">Signal</keyword>
<dbReference type="InterPro" id="IPR008579">
    <property type="entry name" value="UGlyAH_Cupin_dom"/>
</dbReference>
<name>A0ABX8UN83_9BURK</name>
<organism evidence="3 4">
    <name type="scientific">Paraburkholderia edwinii</name>
    <dbReference type="NCBI Taxonomy" id="2861782"/>
    <lineage>
        <taxon>Bacteria</taxon>
        <taxon>Pseudomonadati</taxon>
        <taxon>Pseudomonadota</taxon>
        <taxon>Betaproteobacteria</taxon>
        <taxon>Burkholderiales</taxon>
        <taxon>Burkholderiaceae</taxon>
        <taxon>Paraburkholderia</taxon>
    </lineage>
</organism>
<dbReference type="SUPFAM" id="SSF51182">
    <property type="entry name" value="RmlC-like cupins"/>
    <property type="match status" value="1"/>
</dbReference>
<feature type="signal peptide" evidence="1">
    <location>
        <begin position="1"/>
        <end position="28"/>
    </location>
</feature>
<accession>A0ABX8UN83</accession>
<dbReference type="InterPro" id="IPR011051">
    <property type="entry name" value="RmlC_Cupin_sf"/>
</dbReference>
<feature type="chain" id="PRO_5046680844" evidence="1">
    <location>
        <begin position="29"/>
        <end position="154"/>
    </location>
</feature>
<proteinExistence type="predicted"/>
<evidence type="ECO:0000259" key="2">
    <source>
        <dbReference type="Pfam" id="PF05899"/>
    </source>
</evidence>
<reference evidence="3 4" key="1">
    <citation type="submission" date="2021-07" db="EMBL/GenBank/DDBJ databases">
        <title>Paraburkholderia edwinii protects Aspergillus sp. from phenazines by acting as a toxin sponge.</title>
        <authorList>
            <person name="Dahlstrom K.M."/>
            <person name="Newman D.K."/>
        </authorList>
    </citation>
    <scope>NUCLEOTIDE SEQUENCE [LARGE SCALE GENOMIC DNA]</scope>
    <source>
        <strain evidence="3 4">Pe01</strain>
    </source>
</reference>
<dbReference type="InterPro" id="IPR014710">
    <property type="entry name" value="RmlC-like_jellyroll"/>
</dbReference>
<dbReference type="EMBL" id="CP080095">
    <property type="protein sequence ID" value="QYD70468.1"/>
    <property type="molecule type" value="Genomic_DNA"/>
</dbReference>
<evidence type="ECO:0000313" key="4">
    <source>
        <dbReference type="Proteomes" id="UP000826462"/>
    </source>
</evidence>
<keyword evidence="4" id="KW-1185">Reference proteome</keyword>
<dbReference type="Pfam" id="PF05899">
    <property type="entry name" value="Cupin_3"/>
    <property type="match status" value="1"/>
</dbReference>
<dbReference type="Proteomes" id="UP000826462">
    <property type="component" value="Chromosome 1"/>
</dbReference>
<sequence length="154" mass="16534">MKTCWTKPFATAVATLAFVALAPTAAQADVLKPIKVTKPDINGAVFQRKDAVHENKDGNATTDVVTFTSNDNAYQTGLYQSGPLHETISKAPGYPYNEFLYFISGGATFTSADGSVVTAHAGEAVSLPKGWIGTFDTKGYTKLYVTYNPDDIKK</sequence>
<evidence type="ECO:0000256" key="1">
    <source>
        <dbReference type="SAM" id="SignalP"/>
    </source>
</evidence>
<gene>
    <name evidence="3" type="ORF">KZJ38_09365</name>
</gene>
<dbReference type="RefSeq" id="WP_219799781.1">
    <property type="nucleotide sequence ID" value="NZ_CP080095.1"/>
</dbReference>
<protein>
    <submittedName>
        <fullName evidence="3">DUF861 domain-containing protein</fullName>
    </submittedName>
</protein>
<evidence type="ECO:0000313" key="3">
    <source>
        <dbReference type="EMBL" id="QYD70468.1"/>
    </source>
</evidence>
<dbReference type="Gene3D" id="2.60.120.10">
    <property type="entry name" value="Jelly Rolls"/>
    <property type="match status" value="1"/>
</dbReference>
<feature type="domain" description="(S)-ureidoglycine aminohydrolase cupin" evidence="2">
    <location>
        <begin position="94"/>
        <end position="138"/>
    </location>
</feature>